<dbReference type="AlphaFoldDB" id="W0LI81"/>
<dbReference type="PROSITE" id="PS51502">
    <property type="entry name" value="S_R_A_B_BARREL"/>
    <property type="match status" value="1"/>
</dbReference>
<evidence type="ECO:0000313" key="2">
    <source>
        <dbReference type="EMBL" id="AHG21715.1"/>
    </source>
</evidence>
<dbReference type="eggNOG" id="ENOG50334GY">
    <property type="taxonomic scope" value="Bacteria"/>
</dbReference>
<dbReference type="InterPro" id="IPR013097">
    <property type="entry name" value="Dabb"/>
</dbReference>
<dbReference type="RefSeq" id="WP_024911646.1">
    <property type="nucleotide sequence ID" value="NZ_CP007044.2"/>
</dbReference>
<dbReference type="SMART" id="SM00886">
    <property type="entry name" value="Dabb"/>
    <property type="match status" value="1"/>
</dbReference>
<dbReference type="PATRIC" id="fig|1441930.4.peg.4034"/>
<dbReference type="STRING" id="1441930.Z042_20450"/>
<dbReference type="Gene3D" id="3.30.70.100">
    <property type="match status" value="1"/>
</dbReference>
<dbReference type="OrthoDB" id="6637496at2"/>
<organism evidence="2 3">
    <name type="scientific">Chania multitudinisentens RB-25</name>
    <dbReference type="NCBI Taxonomy" id="1441930"/>
    <lineage>
        <taxon>Bacteria</taxon>
        <taxon>Pseudomonadati</taxon>
        <taxon>Pseudomonadota</taxon>
        <taxon>Gammaproteobacteria</taxon>
        <taxon>Enterobacterales</taxon>
        <taxon>Yersiniaceae</taxon>
        <taxon>Chania</taxon>
    </lineage>
</organism>
<keyword evidence="3" id="KW-1185">Reference proteome</keyword>
<dbReference type="Pfam" id="PF07876">
    <property type="entry name" value="Dabb"/>
    <property type="match status" value="1"/>
</dbReference>
<proteinExistence type="predicted"/>
<protein>
    <submittedName>
        <fullName evidence="2">Stress responsive protein</fullName>
    </submittedName>
</protein>
<dbReference type="InterPro" id="IPR011008">
    <property type="entry name" value="Dimeric_a/b-barrel"/>
</dbReference>
<dbReference type="Proteomes" id="UP000019030">
    <property type="component" value="Chromosome"/>
</dbReference>
<name>W0LI81_9GAMM</name>
<reference evidence="2 3" key="2">
    <citation type="submission" date="2015-03" db="EMBL/GenBank/DDBJ databases">
        <authorList>
            <person name="Chan K.-G."/>
        </authorList>
    </citation>
    <scope>NUCLEOTIDE SEQUENCE [LARGE SCALE GENOMIC DNA]</scope>
    <source>
        <strain evidence="2 3">RB-25</strain>
    </source>
</reference>
<evidence type="ECO:0000313" key="3">
    <source>
        <dbReference type="Proteomes" id="UP000019030"/>
    </source>
</evidence>
<reference evidence="2 3" key="1">
    <citation type="submission" date="2014-01" db="EMBL/GenBank/DDBJ databases">
        <title>Isolation of Serratia multitudinisentens RB-25 from Ex-Landfill site.</title>
        <authorList>
            <person name="Robson E.H.J."/>
        </authorList>
    </citation>
    <scope>NUCLEOTIDE SEQUENCE [LARGE SCALE GENOMIC DNA]</scope>
    <source>
        <strain evidence="2 3">RB-25</strain>
    </source>
</reference>
<accession>W0LI81</accession>
<dbReference type="KEGG" id="sfo:Z042_20450"/>
<dbReference type="HOGENOM" id="CLU_080664_8_0_6"/>
<gene>
    <name evidence="2" type="ORF">Z042_20450</name>
</gene>
<sequence length="118" mass="13485">MLMHIVLFTFKAPWSWASLEAIDAERSTRAHPNHIEEIKGWTCGRNITRRNIAADFVVIGLFENRETLDAYIEHPNHQIGVAKWRAIADWTIADIELTSDFTLNNGLLSVLQNINTDL</sequence>
<feature type="domain" description="Stress-response A/B barrel" evidence="1">
    <location>
        <begin position="2"/>
        <end position="95"/>
    </location>
</feature>
<evidence type="ECO:0000259" key="1">
    <source>
        <dbReference type="PROSITE" id="PS51502"/>
    </source>
</evidence>
<dbReference type="SUPFAM" id="SSF54909">
    <property type="entry name" value="Dimeric alpha+beta barrel"/>
    <property type="match status" value="1"/>
</dbReference>
<dbReference type="EMBL" id="CP007044">
    <property type="protein sequence ID" value="AHG21715.1"/>
    <property type="molecule type" value="Genomic_DNA"/>
</dbReference>